<proteinExistence type="predicted"/>
<organism evidence="1 2">
    <name type="scientific">Suillus luteus UH-Slu-Lm8-n1</name>
    <dbReference type="NCBI Taxonomy" id="930992"/>
    <lineage>
        <taxon>Eukaryota</taxon>
        <taxon>Fungi</taxon>
        <taxon>Dikarya</taxon>
        <taxon>Basidiomycota</taxon>
        <taxon>Agaricomycotina</taxon>
        <taxon>Agaricomycetes</taxon>
        <taxon>Agaricomycetidae</taxon>
        <taxon>Boletales</taxon>
        <taxon>Suillineae</taxon>
        <taxon>Suillaceae</taxon>
        <taxon>Suillus</taxon>
    </lineage>
</organism>
<dbReference type="InParanoid" id="A0A0D0BAH8"/>
<name>A0A0D0BAH8_9AGAM</name>
<reference evidence="2" key="2">
    <citation type="submission" date="2015-01" db="EMBL/GenBank/DDBJ databases">
        <title>Evolutionary Origins and Diversification of the Mycorrhizal Mutualists.</title>
        <authorList>
            <consortium name="DOE Joint Genome Institute"/>
            <consortium name="Mycorrhizal Genomics Consortium"/>
            <person name="Kohler A."/>
            <person name="Kuo A."/>
            <person name="Nagy L.G."/>
            <person name="Floudas D."/>
            <person name="Copeland A."/>
            <person name="Barry K.W."/>
            <person name="Cichocki N."/>
            <person name="Veneault-Fourrey C."/>
            <person name="LaButti K."/>
            <person name="Lindquist E.A."/>
            <person name="Lipzen A."/>
            <person name="Lundell T."/>
            <person name="Morin E."/>
            <person name="Murat C."/>
            <person name="Riley R."/>
            <person name="Ohm R."/>
            <person name="Sun H."/>
            <person name="Tunlid A."/>
            <person name="Henrissat B."/>
            <person name="Grigoriev I.V."/>
            <person name="Hibbett D.S."/>
            <person name="Martin F."/>
        </authorList>
    </citation>
    <scope>NUCLEOTIDE SEQUENCE [LARGE SCALE GENOMIC DNA]</scope>
    <source>
        <strain evidence="2">UH-Slu-Lm8-n1</strain>
    </source>
</reference>
<protein>
    <submittedName>
        <fullName evidence="1">Unplaced genomic scaffold CY34scaffold_166, whole genome shotgun sequence</fullName>
    </submittedName>
</protein>
<accession>A0A0D0BAH8</accession>
<dbReference type="Proteomes" id="UP000054485">
    <property type="component" value="Unassembled WGS sequence"/>
</dbReference>
<evidence type="ECO:0000313" key="2">
    <source>
        <dbReference type="Proteomes" id="UP000054485"/>
    </source>
</evidence>
<dbReference type="AlphaFoldDB" id="A0A0D0BAH8"/>
<dbReference type="EMBL" id="KN835297">
    <property type="protein sequence ID" value="KIK40583.1"/>
    <property type="molecule type" value="Genomic_DNA"/>
</dbReference>
<keyword evidence="2" id="KW-1185">Reference proteome</keyword>
<evidence type="ECO:0000313" key="1">
    <source>
        <dbReference type="EMBL" id="KIK40583.1"/>
    </source>
</evidence>
<dbReference type="HOGENOM" id="CLU_2795633_0_0_1"/>
<reference evidence="1 2" key="1">
    <citation type="submission" date="2014-04" db="EMBL/GenBank/DDBJ databases">
        <authorList>
            <consortium name="DOE Joint Genome Institute"/>
            <person name="Kuo A."/>
            <person name="Ruytinx J."/>
            <person name="Rineau F."/>
            <person name="Colpaert J."/>
            <person name="Kohler A."/>
            <person name="Nagy L.G."/>
            <person name="Floudas D."/>
            <person name="Copeland A."/>
            <person name="Barry K.W."/>
            <person name="Cichocki N."/>
            <person name="Veneault-Fourrey C."/>
            <person name="LaButti K."/>
            <person name="Lindquist E.A."/>
            <person name="Lipzen A."/>
            <person name="Lundell T."/>
            <person name="Morin E."/>
            <person name="Murat C."/>
            <person name="Sun H."/>
            <person name="Tunlid A."/>
            <person name="Henrissat B."/>
            <person name="Grigoriev I.V."/>
            <person name="Hibbett D.S."/>
            <person name="Martin F."/>
            <person name="Nordberg H.P."/>
            <person name="Cantor M.N."/>
            <person name="Hua S.X."/>
        </authorList>
    </citation>
    <scope>NUCLEOTIDE SEQUENCE [LARGE SCALE GENOMIC DNA]</scope>
    <source>
        <strain evidence="1 2">UH-Slu-Lm8-n1</strain>
    </source>
</reference>
<sequence>MATSVIPQGDFLIAVWSIQAMNVSVCPTQSSTDPSRDTVCQCRSFCSLGKFPLGFSAQLFSLIEGKDL</sequence>
<gene>
    <name evidence="1" type="ORF">CY34DRAFT_807061</name>
</gene>